<sequence>MKIEHFAINVADPVAMADWYVKNMGMTIVRKSDSAALTHFLGDNSGQVMVEIYNNPPDQVPDYASMNPLLLHLAFVCENPTQKRAELEMVGATFAEEVHIKDGSHLVMMRDPWGLAIQLCKRGIPMLK</sequence>
<dbReference type="EMBL" id="BMYZ01000004">
    <property type="protein sequence ID" value="GGY86233.1"/>
    <property type="molecule type" value="Genomic_DNA"/>
</dbReference>
<evidence type="ECO:0000313" key="2">
    <source>
        <dbReference type="EMBL" id="GGY86233.1"/>
    </source>
</evidence>
<dbReference type="Gene3D" id="3.10.180.10">
    <property type="entry name" value="2,3-Dihydroxybiphenyl 1,2-Dioxygenase, domain 1"/>
    <property type="match status" value="1"/>
</dbReference>
<dbReference type="InterPro" id="IPR004360">
    <property type="entry name" value="Glyas_Fos-R_dOase_dom"/>
</dbReference>
<dbReference type="InterPro" id="IPR037523">
    <property type="entry name" value="VOC_core"/>
</dbReference>
<organism evidence="2 3">
    <name type="scientific">Cellvibrio zantedeschiae</name>
    <dbReference type="NCBI Taxonomy" id="1237077"/>
    <lineage>
        <taxon>Bacteria</taxon>
        <taxon>Pseudomonadati</taxon>
        <taxon>Pseudomonadota</taxon>
        <taxon>Gammaproteobacteria</taxon>
        <taxon>Cellvibrionales</taxon>
        <taxon>Cellvibrionaceae</taxon>
        <taxon>Cellvibrio</taxon>
    </lineage>
</organism>
<dbReference type="RefSeq" id="WP_189420832.1">
    <property type="nucleotide sequence ID" value="NZ_BMYZ01000004.1"/>
</dbReference>
<dbReference type="Proteomes" id="UP000619761">
    <property type="component" value="Unassembled WGS sequence"/>
</dbReference>
<evidence type="ECO:0000259" key="1">
    <source>
        <dbReference type="PROSITE" id="PS51819"/>
    </source>
</evidence>
<keyword evidence="3" id="KW-1185">Reference proteome</keyword>
<reference evidence="3" key="1">
    <citation type="journal article" date="2019" name="Int. J. Syst. Evol. Microbiol.">
        <title>The Global Catalogue of Microorganisms (GCM) 10K type strain sequencing project: providing services to taxonomists for standard genome sequencing and annotation.</title>
        <authorList>
            <consortium name="The Broad Institute Genomics Platform"/>
            <consortium name="The Broad Institute Genome Sequencing Center for Infectious Disease"/>
            <person name="Wu L."/>
            <person name="Ma J."/>
        </authorList>
    </citation>
    <scope>NUCLEOTIDE SEQUENCE [LARGE SCALE GENOMIC DNA]</scope>
    <source>
        <strain evidence="3">KCTC 32239</strain>
    </source>
</reference>
<accession>A0ABQ3BE66</accession>
<dbReference type="SUPFAM" id="SSF54593">
    <property type="entry name" value="Glyoxalase/Bleomycin resistance protein/Dihydroxybiphenyl dioxygenase"/>
    <property type="match status" value="1"/>
</dbReference>
<dbReference type="PROSITE" id="PS51819">
    <property type="entry name" value="VOC"/>
    <property type="match status" value="1"/>
</dbReference>
<protein>
    <recommendedName>
        <fullName evidence="1">VOC domain-containing protein</fullName>
    </recommendedName>
</protein>
<name>A0ABQ3BE66_9GAMM</name>
<feature type="domain" description="VOC" evidence="1">
    <location>
        <begin position="2"/>
        <end position="122"/>
    </location>
</feature>
<gene>
    <name evidence="2" type="ORF">GCM10011613_34140</name>
</gene>
<dbReference type="Pfam" id="PF00903">
    <property type="entry name" value="Glyoxalase"/>
    <property type="match status" value="1"/>
</dbReference>
<proteinExistence type="predicted"/>
<comment type="caution">
    <text evidence="2">The sequence shown here is derived from an EMBL/GenBank/DDBJ whole genome shotgun (WGS) entry which is preliminary data.</text>
</comment>
<dbReference type="InterPro" id="IPR029068">
    <property type="entry name" value="Glyas_Bleomycin-R_OHBP_Dase"/>
</dbReference>
<evidence type="ECO:0000313" key="3">
    <source>
        <dbReference type="Proteomes" id="UP000619761"/>
    </source>
</evidence>